<sequence length="232" mass="26773">MKFFILLFILIVLTSSYANSTIFPTILRRDDSEELAEECIKEIENSEYYNKCMPIMTISNYKKACSDIESEKCKTFYNDPLKYFTVCNKFPEFNEIFQPLIFNDVIQGFKSKCLTDEKGDLCPYSLLLLTDTNGEYDGAYEAISDTCKSKKCTDTLIEIFKQVNIDQYAAYENLSFTTGSYSYKDLNAIKKLISVLEDDKCKSEHVTSNANYIKINDILLITLTLLMFLFIN</sequence>
<keyword evidence="1" id="KW-1133">Transmembrane helix</keyword>
<keyword evidence="1" id="KW-0812">Transmembrane</keyword>
<feature type="signal peptide" evidence="2">
    <location>
        <begin position="1"/>
        <end position="18"/>
    </location>
</feature>
<name>A0A1Y1WIQ7_9FUNG</name>
<keyword evidence="1" id="KW-0472">Membrane</keyword>
<reference evidence="3 4" key="2">
    <citation type="submission" date="2016-08" db="EMBL/GenBank/DDBJ databases">
        <title>Pervasive Adenine N6-methylation of Active Genes in Fungi.</title>
        <authorList>
            <consortium name="DOE Joint Genome Institute"/>
            <person name="Mondo S.J."/>
            <person name="Dannebaum R.O."/>
            <person name="Kuo R.C."/>
            <person name="Labutti K."/>
            <person name="Haridas S."/>
            <person name="Kuo A."/>
            <person name="Salamov A."/>
            <person name="Ahrendt S.R."/>
            <person name="Lipzen A."/>
            <person name="Sullivan W."/>
            <person name="Andreopoulos W.B."/>
            <person name="Clum A."/>
            <person name="Lindquist E."/>
            <person name="Daum C."/>
            <person name="Ramamoorthy G.K."/>
            <person name="Gryganskyi A."/>
            <person name="Culley D."/>
            <person name="Magnuson J.K."/>
            <person name="James T.Y."/>
            <person name="O'Malley M.A."/>
            <person name="Stajich J.E."/>
            <person name="Spatafora J.W."/>
            <person name="Visel A."/>
            <person name="Grigoriev I.V."/>
        </authorList>
    </citation>
    <scope>NUCLEOTIDE SEQUENCE [LARGE SCALE GENOMIC DNA]</scope>
    <source>
        <strain evidence="3 4">S4</strain>
    </source>
</reference>
<reference evidence="3 4" key="1">
    <citation type="submission" date="2016-08" db="EMBL/GenBank/DDBJ databases">
        <title>A Parts List for Fungal Cellulosomes Revealed by Comparative Genomics.</title>
        <authorList>
            <consortium name="DOE Joint Genome Institute"/>
            <person name="Haitjema C.H."/>
            <person name="Gilmore S.P."/>
            <person name="Henske J.K."/>
            <person name="Solomon K.V."/>
            <person name="De Groot R."/>
            <person name="Kuo A."/>
            <person name="Mondo S.J."/>
            <person name="Salamov A.A."/>
            <person name="Labutti K."/>
            <person name="Zhao Z."/>
            <person name="Chiniquy J."/>
            <person name="Barry K."/>
            <person name="Brewer H.M."/>
            <person name="Purvine S.O."/>
            <person name="Wright A.T."/>
            <person name="Boxma B."/>
            <person name="Van Alen T."/>
            <person name="Hackstein J.H."/>
            <person name="Baker S.E."/>
            <person name="Grigoriev I.V."/>
            <person name="O'Malley M.A."/>
        </authorList>
    </citation>
    <scope>NUCLEOTIDE SEQUENCE [LARGE SCALE GENOMIC DNA]</scope>
    <source>
        <strain evidence="3 4">S4</strain>
    </source>
</reference>
<evidence type="ECO:0000256" key="1">
    <source>
        <dbReference type="SAM" id="Phobius"/>
    </source>
</evidence>
<protein>
    <submittedName>
        <fullName evidence="3">Uncharacterized protein</fullName>
    </submittedName>
</protein>
<feature type="chain" id="PRO_5012417748" evidence="2">
    <location>
        <begin position="19"/>
        <end position="232"/>
    </location>
</feature>
<accession>A0A1Y1WIQ7</accession>
<keyword evidence="4" id="KW-1185">Reference proteome</keyword>
<dbReference type="EMBL" id="MCFG01000387">
    <property type="protein sequence ID" value="ORX73460.1"/>
    <property type="molecule type" value="Genomic_DNA"/>
</dbReference>
<dbReference type="AlphaFoldDB" id="A0A1Y1WIQ7"/>
<evidence type="ECO:0000313" key="3">
    <source>
        <dbReference type="EMBL" id="ORX73460.1"/>
    </source>
</evidence>
<dbReference type="Proteomes" id="UP000193944">
    <property type="component" value="Unassembled WGS sequence"/>
</dbReference>
<dbReference type="OrthoDB" id="2170977at2759"/>
<evidence type="ECO:0000313" key="4">
    <source>
        <dbReference type="Proteomes" id="UP000193944"/>
    </source>
</evidence>
<proteinExistence type="predicted"/>
<feature type="transmembrane region" description="Helical" evidence="1">
    <location>
        <begin position="212"/>
        <end position="231"/>
    </location>
</feature>
<comment type="caution">
    <text evidence="3">The sequence shown here is derived from an EMBL/GenBank/DDBJ whole genome shotgun (WGS) entry which is preliminary data.</text>
</comment>
<evidence type="ECO:0000256" key="2">
    <source>
        <dbReference type="SAM" id="SignalP"/>
    </source>
</evidence>
<gene>
    <name evidence="3" type="ORF">BCR32DRAFT_285620</name>
</gene>
<keyword evidence="2" id="KW-0732">Signal</keyword>
<organism evidence="3 4">
    <name type="scientific">Anaeromyces robustus</name>
    <dbReference type="NCBI Taxonomy" id="1754192"/>
    <lineage>
        <taxon>Eukaryota</taxon>
        <taxon>Fungi</taxon>
        <taxon>Fungi incertae sedis</taxon>
        <taxon>Chytridiomycota</taxon>
        <taxon>Chytridiomycota incertae sedis</taxon>
        <taxon>Neocallimastigomycetes</taxon>
        <taxon>Neocallimastigales</taxon>
        <taxon>Neocallimastigaceae</taxon>
        <taxon>Anaeromyces</taxon>
    </lineage>
</organism>